<evidence type="ECO:0000313" key="3">
    <source>
        <dbReference type="EMBL" id="GAA0173930.1"/>
    </source>
</evidence>
<dbReference type="PANTHER" id="PTHR23024:SF479">
    <property type="entry name" value="CARBOXYLESTERASE 2-RELATED"/>
    <property type="match status" value="1"/>
</dbReference>
<sequence length="302" mass="34233">MNPSSTEIVADFKSFFRVYKDGHVERYVEADFVPPSEDPETGVISKDVKIPPENDVIVRLYLPKNTNKKLPLLIYIHGGGFCIESALSSWYHPYLNRLVAEANVIALSIEYRLAPEFPIPICYDDCWSVFKWLENGKDSEPWLRDHADFSRTFMAGDRAGANISHEMMVRASNESNCGFEKTGMNLEGVVLIHPFFGDDFFNDLWLYLGKESNIGLDDPRLNPTLHPGILSKIVCKKILICTAEIDKVRHCGWSYYEAIKNSGWGGEVEIVEAEGEDHVFHLVNPGCDKADILMKKMASFFN</sequence>
<comment type="similarity">
    <text evidence="1">Belongs to the 'GDXG' lipolytic enzyme family.</text>
</comment>
<dbReference type="GO" id="GO:0016787">
    <property type="term" value="F:hydrolase activity"/>
    <property type="evidence" value="ECO:0007669"/>
    <property type="project" value="InterPro"/>
</dbReference>
<dbReference type="Pfam" id="PF07859">
    <property type="entry name" value="Abhydrolase_3"/>
    <property type="match status" value="2"/>
</dbReference>
<dbReference type="Proteomes" id="UP001454036">
    <property type="component" value="Unassembled WGS sequence"/>
</dbReference>
<dbReference type="SUPFAM" id="SSF53474">
    <property type="entry name" value="alpha/beta-Hydrolases"/>
    <property type="match status" value="1"/>
</dbReference>
<dbReference type="PANTHER" id="PTHR23024">
    <property type="entry name" value="ARYLACETAMIDE DEACETYLASE"/>
    <property type="match status" value="1"/>
</dbReference>
<evidence type="ECO:0000313" key="4">
    <source>
        <dbReference type="Proteomes" id="UP001454036"/>
    </source>
</evidence>
<dbReference type="InterPro" id="IPR050466">
    <property type="entry name" value="Carboxylest/Gibb_receptor"/>
</dbReference>
<dbReference type="AlphaFoldDB" id="A0AAV3RFN2"/>
<dbReference type="Gene3D" id="3.40.50.1820">
    <property type="entry name" value="alpha/beta hydrolase"/>
    <property type="match status" value="1"/>
</dbReference>
<dbReference type="InterPro" id="IPR029058">
    <property type="entry name" value="AB_hydrolase_fold"/>
</dbReference>
<comment type="caution">
    <text evidence="3">The sequence shown here is derived from an EMBL/GenBank/DDBJ whole genome shotgun (WGS) entry which is preliminary data.</text>
</comment>
<protein>
    <submittedName>
        <fullName evidence="3">Deacetylase</fullName>
    </submittedName>
</protein>
<keyword evidence="4" id="KW-1185">Reference proteome</keyword>
<evidence type="ECO:0000256" key="1">
    <source>
        <dbReference type="ARBA" id="ARBA00010515"/>
    </source>
</evidence>
<gene>
    <name evidence="3" type="ORF">LIER_27431</name>
</gene>
<feature type="domain" description="Alpha/beta hydrolase fold-3" evidence="2">
    <location>
        <begin position="73"/>
        <end position="197"/>
    </location>
</feature>
<reference evidence="3 4" key="1">
    <citation type="submission" date="2024-01" db="EMBL/GenBank/DDBJ databases">
        <title>The complete chloroplast genome sequence of Lithospermum erythrorhizon: insights into the phylogenetic relationship among Boraginaceae species and the maternal lineages of purple gromwells.</title>
        <authorList>
            <person name="Okada T."/>
            <person name="Watanabe K."/>
        </authorList>
    </citation>
    <scope>NUCLEOTIDE SEQUENCE [LARGE SCALE GENOMIC DNA]</scope>
</reference>
<feature type="domain" description="Alpha/beta hydrolase fold-3" evidence="2">
    <location>
        <begin position="213"/>
        <end position="281"/>
    </location>
</feature>
<evidence type="ECO:0000259" key="2">
    <source>
        <dbReference type="Pfam" id="PF07859"/>
    </source>
</evidence>
<proteinExistence type="inferred from homology"/>
<dbReference type="EMBL" id="BAABME010008831">
    <property type="protein sequence ID" value="GAA0173930.1"/>
    <property type="molecule type" value="Genomic_DNA"/>
</dbReference>
<name>A0AAV3RFN2_LITER</name>
<organism evidence="3 4">
    <name type="scientific">Lithospermum erythrorhizon</name>
    <name type="common">Purple gromwell</name>
    <name type="synonym">Lithospermum officinale var. erythrorhizon</name>
    <dbReference type="NCBI Taxonomy" id="34254"/>
    <lineage>
        <taxon>Eukaryota</taxon>
        <taxon>Viridiplantae</taxon>
        <taxon>Streptophyta</taxon>
        <taxon>Embryophyta</taxon>
        <taxon>Tracheophyta</taxon>
        <taxon>Spermatophyta</taxon>
        <taxon>Magnoliopsida</taxon>
        <taxon>eudicotyledons</taxon>
        <taxon>Gunneridae</taxon>
        <taxon>Pentapetalae</taxon>
        <taxon>asterids</taxon>
        <taxon>lamiids</taxon>
        <taxon>Boraginales</taxon>
        <taxon>Boraginaceae</taxon>
        <taxon>Boraginoideae</taxon>
        <taxon>Lithospermeae</taxon>
        <taxon>Lithospermum</taxon>
    </lineage>
</organism>
<accession>A0AAV3RFN2</accession>
<dbReference type="InterPro" id="IPR013094">
    <property type="entry name" value="AB_hydrolase_3"/>
</dbReference>